<evidence type="ECO:0000313" key="2">
    <source>
        <dbReference type="EMBL" id="GIG44863.1"/>
    </source>
</evidence>
<dbReference type="GO" id="GO:0003677">
    <property type="term" value="F:DNA binding"/>
    <property type="evidence" value="ECO:0007669"/>
    <property type="project" value="InterPro"/>
</dbReference>
<dbReference type="EMBL" id="BONQ01000047">
    <property type="protein sequence ID" value="GIG44863.1"/>
    <property type="molecule type" value="Genomic_DNA"/>
</dbReference>
<name>A0A919UBP9_9ACTN</name>
<dbReference type="AlphaFoldDB" id="A0A919UBP9"/>
<sequence length="105" mass="10854">MSVAEMVGSARPVTVGVDWSKDNHAVCVLDADGEPVQRLVVAHSRPGISRLLAVLERFEVVGVGIERPDGPVVAALLAAGVVVFVIPPSQVKSFAGAVWVGGEQG</sequence>
<dbReference type="InterPro" id="IPR002525">
    <property type="entry name" value="Transp_IS110-like_N"/>
</dbReference>
<evidence type="ECO:0000259" key="1">
    <source>
        <dbReference type="Pfam" id="PF01548"/>
    </source>
</evidence>
<accession>A0A919UBP9</accession>
<feature type="domain" description="Transposase IS110-like N-terminal" evidence="1">
    <location>
        <begin position="15"/>
        <end position="96"/>
    </location>
</feature>
<proteinExistence type="predicted"/>
<comment type="caution">
    <text evidence="2">The sequence shown here is derived from an EMBL/GenBank/DDBJ whole genome shotgun (WGS) entry which is preliminary data.</text>
</comment>
<protein>
    <recommendedName>
        <fullName evidence="1">Transposase IS110-like N-terminal domain-containing protein</fullName>
    </recommendedName>
</protein>
<keyword evidence="3" id="KW-1185">Reference proteome</keyword>
<reference evidence="2" key="1">
    <citation type="submission" date="2021-01" db="EMBL/GenBank/DDBJ databases">
        <title>Whole genome shotgun sequence of Dactylosporangium siamense NBRC 106093.</title>
        <authorList>
            <person name="Komaki H."/>
            <person name="Tamura T."/>
        </authorList>
    </citation>
    <scope>NUCLEOTIDE SEQUENCE</scope>
    <source>
        <strain evidence="2">NBRC 106093</strain>
    </source>
</reference>
<gene>
    <name evidence="2" type="ORF">Dsi01nite_029040</name>
</gene>
<dbReference type="Proteomes" id="UP000660611">
    <property type="component" value="Unassembled WGS sequence"/>
</dbReference>
<dbReference type="Pfam" id="PF01548">
    <property type="entry name" value="DEDD_Tnp_IS110"/>
    <property type="match status" value="1"/>
</dbReference>
<organism evidence="2 3">
    <name type="scientific">Dactylosporangium siamense</name>
    <dbReference type="NCBI Taxonomy" id="685454"/>
    <lineage>
        <taxon>Bacteria</taxon>
        <taxon>Bacillati</taxon>
        <taxon>Actinomycetota</taxon>
        <taxon>Actinomycetes</taxon>
        <taxon>Micromonosporales</taxon>
        <taxon>Micromonosporaceae</taxon>
        <taxon>Dactylosporangium</taxon>
    </lineage>
</organism>
<dbReference type="GO" id="GO:0004803">
    <property type="term" value="F:transposase activity"/>
    <property type="evidence" value="ECO:0007669"/>
    <property type="project" value="InterPro"/>
</dbReference>
<dbReference type="GO" id="GO:0006313">
    <property type="term" value="P:DNA transposition"/>
    <property type="evidence" value="ECO:0007669"/>
    <property type="project" value="InterPro"/>
</dbReference>
<evidence type="ECO:0000313" key="3">
    <source>
        <dbReference type="Proteomes" id="UP000660611"/>
    </source>
</evidence>